<organism evidence="2 3">
    <name type="scientific">Sorangium cellulosum</name>
    <name type="common">Polyangium cellulosum</name>
    <dbReference type="NCBI Taxonomy" id="56"/>
    <lineage>
        <taxon>Bacteria</taxon>
        <taxon>Pseudomonadati</taxon>
        <taxon>Myxococcota</taxon>
        <taxon>Polyangia</taxon>
        <taxon>Polyangiales</taxon>
        <taxon>Polyangiaceae</taxon>
        <taxon>Sorangium</taxon>
    </lineage>
</organism>
<feature type="chain" id="PRO_5007566095" description="Secreted protein" evidence="1">
    <location>
        <begin position="26"/>
        <end position="188"/>
    </location>
</feature>
<dbReference type="AlphaFoldDB" id="A0A150PZK9"/>
<protein>
    <recommendedName>
        <fullName evidence="4">Secreted protein</fullName>
    </recommendedName>
</protein>
<dbReference type="PROSITE" id="PS51257">
    <property type="entry name" value="PROKAR_LIPOPROTEIN"/>
    <property type="match status" value="1"/>
</dbReference>
<gene>
    <name evidence="2" type="ORF">BE15_00310</name>
</gene>
<proteinExistence type="predicted"/>
<dbReference type="RefSeq" id="WP_061613190.1">
    <property type="nucleotide sequence ID" value="NZ_CP162579.1"/>
</dbReference>
<sequence length="188" mass="20069">MRRLALVVPLSLLAACAATPPANWARGGALLDIPRARWVYADLAIDVMPDGKVLVNGDHQLNVDRGGRVFGLEAEPVALLEQDGRVTGPNDDALGTIGVLHASLPGEANAWLTVAQSGAVIRYADDGERQPFGAWMGCDVTPRAHQTCTLLTHLLGMRVRKLERQTTTEPVRMGFGSGFGFGMGTPFP</sequence>
<evidence type="ECO:0000256" key="1">
    <source>
        <dbReference type="SAM" id="SignalP"/>
    </source>
</evidence>
<accession>A0A150PZK9</accession>
<evidence type="ECO:0000313" key="2">
    <source>
        <dbReference type="EMBL" id="KYF61120.1"/>
    </source>
</evidence>
<name>A0A150PZK9_SORCE</name>
<dbReference type="EMBL" id="JEMA01001218">
    <property type="protein sequence ID" value="KYF61120.1"/>
    <property type="molecule type" value="Genomic_DNA"/>
</dbReference>
<evidence type="ECO:0000313" key="3">
    <source>
        <dbReference type="Proteomes" id="UP000075260"/>
    </source>
</evidence>
<reference evidence="2 3" key="1">
    <citation type="submission" date="2014-02" db="EMBL/GenBank/DDBJ databases">
        <title>The small core and large imbalanced accessory genome model reveals a collaborative survival strategy of Sorangium cellulosum strains in nature.</title>
        <authorList>
            <person name="Han K."/>
            <person name="Peng R."/>
            <person name="Blom J."/>
            <person name="Li Y.-Z."/>
        </authorList>
    </citation>
    <scope>NUCLEOTIDE SEQUENCE [LARGE SCALE GENOMIC DNA]</scope>
    <source>
        <strain evidence="2 3">So0008-312</strain>
    </source>
</reference>
<keyword evidence="1" id="KW-0732">Signal</keyword>
<evidence type="ECO:0008006" key="4">
    <source>
        <dbReference type="Google" id="ProtNLM"/>
    </source>
</evidence>
<dbReference type="Proteomes" id="UP000075260">
    <property type="component" value="Unassembled WGS sequence"/>
</dbReference>
<comment type="caution">
    <text evidence="2">The sequence shown here is derived from an EMBL/GenBank/DDBJ whole genome shotgun (WGS) entry which is preliminary data.</text>
</comment>
<dbReference type="OrthoDB" id="5511684at2"/>
<feature type="signal peptide" evidence="1">
    <location>
        <begin position="1"/>
        <end position="25"/>
    </location>
</feature>